<keyword evidence="2" id="KW-0031">Aminopeptidase</keyword>
<feature type="binding site" evidence="8">
    <location>
        <position position="315"/>
    </location>
    <ligand>
        <name>Zn(2+)</name>
        <dbReference type="ChEBI" id="CHEBI:29105"/>
        <label>2</label>
    </ligand>
</feature>
<keyword evidence="4 8" id="KW-0479">Metal-binding</keyword>
<accession>A0A7V3RHG4</accession>
<feature type="active site" description="Proton acceptor" evidence="7">
    <location>
        <position position="208"/>
    </location>
</feature>
<dbReference type="InterPro" id="IPR008007">
    <property type="entry name" value="Peptidase_M42"/>
</dbReference>
<dbReference type="Gene3D" id="3.40.630.10">
    <property type="entry name" value="Zn peptidases"/>
    <property type="match status" value="1"/>
</dbReference>
<organism evidence="9">
    <name type="scientific">candidate division WOR-3 bacterium</name>
    <dbReference type="NCBI Taxonomy" id="2052148"/>
    <lineage>
        <taxon>Bacteria</taxon>
        <taxon>Bacteria division WOR-3</taxon>
    </lineage>
</organism>
<keyword evidence="5" id="KW-0378">Hydrolase</keyword>
<keyword evidence="3" id="KW-0645">Protease</keyword>
<dbReference type="GO" id="GO:0046872">
    <property type="term" value="F:metal ion binding"/>
    <property type="evidence" value="ECO:0007669"/>
    <property type="project" value="UniProtKB-UniRule"/>
</dbReference>
<protein>
    <submittedName>
        <fullName evidence="9">M42 family peptidase</fullName>
    </submittedName>
</protein>
<dbReference type="AlphaFoldDB" id="A0A7V3RHG4"/>
<feature type="binding site" evidence="8">
    <location>
        <position position="66"/>
    </location>
    <ligand>
        <name>Zn(2+)</name>
        <dbReference type="ChEBI" id="CHEBI:29105"/>
        <label>1</label>
    </ligand>
</feature>
<dbReference type="InterPro" id="IPR023367">
    <property type="entry name" value="Peptidase_M42_dom2"/>
</dbReference>
<dbReference type="Gene3D" id="2.40.30.40">
    <property type="entry name" value="Peptidase M42, domain 2"/>
    <property type="match status" value="1"/>
</dbReference>
<feature type="binding site" evidence="8">
    <location>
        <position position="231"/>
    </location>
    <ligand>
        <name>Zn(2+)</name>
        <dbReference type="ChEBI" id="CHEBI:29105"/>
        <label>1</label>
    </ligand>
</feature>
<dbReference type="Pfam" id="PF05343">
    <property type="entry name" value="Peptidase_M42"/>
    <property type="match status" value="1"/>
</dbReference>
<feature type="binding site" evidence="8">
    <location>
        <position position="176"/>
    </location>
    <ligand>
        <name>Zn(2+)</name>
        <dbReference type="ChEBI" id="CHEBI:29105"/>
        <label>2</label>
    </ligand>
</feature>
<sequence>MNEKEYLDEILKKLCESYWVGYSGEINEVLLKELRKFTKDARSFPDGSIYGLLTGTKKTNVMLACHIDEIGFIVNYIEDNGFIRFRPVGGCDQRILPGQEVVILGRKKIKGYIGIKPPHLMKKDEFDKVQPIDKLFIDTGLKPEAVRRFISIGDFICFAGYYNKLQGDFRSAKSLDNRASVACAIMILRELDKIGSPVNVHFIATNQEEFSGLGARVHSYRIKLDYGIVIDVTHGEYPGLAEGEYFSLEKGPVIARGATIPQKLFKLLLDSAKSKEIPYQIEAIPGYTGTDADAIAFNKEGIPTCVLGIPLRYMHTPVEVVSLKDIERTARLVVEFIRRI</sequence>
<evidence type="ECO:0000256" key="3">
    <source>
        <dbReference type="ARBA" id="ARBA00022670"/>
    </source>
</evidence>
<comment type="cofactor">
    <cofactor evidence="8">
        <name>a divalent metal cation</name>
        <dbReference type="ChEBI" id="CHEBI:60240"/>
    </cofactor>
    <text evidence="8">Binds 2 divalent metal cations per subunit.</text>
</comment>
<evidence type="ECO:0000256" key="5">
    <source>
        <dbReference type="ARBA" id="ARBA00022801"/>
    </source>
</evidence>
<dbReference type="SUPFAM" id="SSF53187">
    <property type="entry name" value="Zn-dependent exopeptidases"/>
    <property type="match status" value="1"/>
</dbReference>
<dbReference type="PIRSF" id="PIRSF001123">
    <property type="entry name" value="PepA_GA"/>
    <property type="match status" value="1"/>
</dbReference>
<evidence type="ECO:0000256" key="7">
    <source>
        <dbReference type="PIRSR" id="PIRSR001123-1"/>
    </source>
</evidence>
<feature type="binding site" evidence="8">
    <location>
        <position position="209"/>
    </location>
    <ligand>
        <name>Zn(2+)</name>
        <dbReference type="ChEBI" id="CHEBI:29105"/>
        <label>2</label>
    </ligand>
</feature>
<comment type="similarity">
    <text evidence="1 6">Belongs to the peptidase M42 family.</text>
</comment>
<dbReference type="EMBL" id="DTOZ01000128">
    <property type="protein sequence ID" value="HGE78285.1"/>
    <property type="molecule type" value="Genomic_DNA"/>
</dbReference>
<dbReference type="SUPFAM" id="SSF101821">
    <property type="entry name" value="Aminopeptidase/glucanase lid domain"/>
    <property type="match status" value="1"/>
</dbReference>
<dbReference type="PANTHER" id="PTHR32481">
    <property type="entry name" value="AMINOPEPTIDASE"/>
    <property type="match status" value="1"/>
</dbReference>
<feature type="binding site" evidence="8">
    <location>
        <position position="176"/>
    </location>
    <ligand>
        <name>Zn(2+)</name>
        <dbReference type="ChEBI" id="CHEBI:29105"/>
        <label>1</label>
    </ligand>
</feature>
<name>A0A7V3RHG4_UNCW3</name>
<dbReference type="GO" id="GO:0004177">
    <property type="term" value="F:aminopeptidase activity"/>
    <property type="evidence" value="ECO:0007669"/>
    <property type="project" value="UniProtKB-UniRule"/>
</dbReference>
<evidence type="ECO:0000256" key="4">
    <source>
        <dbReference type="ARBA" id="ARBA00022723"/>
    </source>
</evidence>
<evidence type="ECO:0000256" key="8">
    <source>
        <dbReference type="PIRSR" id="PIRSR001123-2"/>
    </source>
</evidence>
<comment type="caution">
    <text evidence="9">The sequence shown here is derived from an EMBL/GenBank/DDBJ whole genome shotgun (WGS) entry which is preliminary data.</text>
</comment>
<dbReference type="InterPro" id="IPR051464">
    <property type="entry name" value="Peptidase_M42_aminopept"/>
</dbReference>
<evidence type="ECO:0000256" key="6">
    <source>
        <dbReference type="PIRNR" id="PIRNR001123"/>
    </source>
</evidence>
<dbReference type="PANTHER" id="PTHR32481:SF7">
    <property type="entry name" value="AMINOPEPTIDASE YHFE-RELATED"/>
    <property type="match status" value="1"/>
</dbReference>
<evidence type="ECO:0000313" key="9">
    <source>
        <dbReference type="EMBL" id="HGE78285.1"/>
    </source>
</evidence>
<proteinExistence type="inferred from homology"/>
<evidence type="ECO:0000256" key="1">
    <source>
        <dbReference type="ARBA" id="ARBA00006272"/>
    </source>
</evidence>
<reference evidence="9" key="1">
    <citation type="journal article" date="2020" name="mSystems">
        <title>Genome- and Community-Level Interaction Insights into Carbon Utilization and Element Cycling Functions of Hydrothermarchaeota in Hydrothermal Sediment.</title>
        <authorList>
            <person name="Zhou Z."/>
            <person name="Liu Y."/>
            <person name="Xu W."/>
            <person name="Pan J."/>
            <person name="Luo Z.H."/>
            <person name="Li M."/>
        </authorList>
    </citation>
    <scope>NUCLEOTIDE SEQUENCE [LARGE SCALE GENOMIC DNA]</scope>
    <source>
        <strain evidence="9">SpSt-961</strain>
    </source>
</reference>
<evidence type="ECO:0000256" key="2">
    <source>
        <dbReference type="ARBA" id="ARBA00022438"/>
    </source>
</evidence>
<gene>
    <name evidence="9" type="ORF">ENX68_04715</name>
</gene>
<dbReference type="GO" id="GO:0006508">
    <property type="term" value="P:proteolysis"/>
    <property type="evidence" value="ECO:0007669"/>
    <property type="project" value="UniProtKB-KW"/>
</dbReference>